<proteinExistence type="predicted"/>
<comment type="caution">
    <text evidence="2">The sequence shown here is derived from an EMBL/GenBank/DDBJ whole genome shotgun (WGS) entry which is preliminary data.</text>
</comment>
<feature type="compositionally biased region" description="Low complexity" evidence="1">
    <location>
        <begin position="76"/>
        <end position="86"/>
    </location>
</feature>
<reference evidence="2 3" key="1">
    <citation type="journal article" date="2023" name="Plants (Basel)">
        <title>Bridging the Gap: Combining Genomics and Transcriptomics Approaches to Understand Stylosanthes scabra, an Orphan Legume from the Brazilian Caatinga.</title>
        <authorList>
            <person name="Ferreira-Neto J.R.C."/>
            <person name="da Silva M.D."/>
            <person name="Binneck E."/>
            <person name="de Melo N.F."/>
            <person name="da Silva R.H."/>
            <person name="de Melo A.L.T.M."/>
            <person name="Pandolfi V."/>
            <person name="Bustamante F.O."/>
            <person name="Brasileiro-Vidal A.C."/>
            <person name="Benko-Iseppon A.M."/>
        </authorList>
    </citation>
    <scope>NUCLEOTIDE SEQUENCE [LARGE SCALE GENOMIC DNA]</scope>
    <source>
        <tissue evidence="2">Leaves</tissue>
    </source>
</reference>
<gene>
    <name evidence="2" type="ORF">PIB30_040617</name>
</gene>
<accession>A0ABU6TEV9</accession>
<organism evidence="2 3">
    <name type="scientific">Stylosanthes scabra</name>
    <dbReference type="NCBI Taxonomy" id="79078"/>
    <lineage>
        <taxon>Eukaryota</taxon>
        <taxon>Viridiplantae</taxon>
        <taxon>Streptophyta</taxon>
        <taxon>Embryophyta</taxon>
        <taxon>Tracheophyta</taxon>
        <taxon>Spermatophyta</taxon>
        <taxon>Magnoliopsida</taxon>
        <taxon>eudicotyledons</taxon>
        <taxon>Gunneridae</taxon>
        <taxon>Pentapetalae</taxon>
        <taxon>rosids</taxon>
        <taxon>fabids</taxon>
        <taxon>Fabales</taxon>
        <taxon>Fabaceae</taxon>
        <taxon>Papilionoideae</taxon>
        <taxon>50 kb inversion clade</taxon>
        <taxon>dalbergioids sensu lato</taxon>
        <taxon>Dalbergieae</taxon>
        <taxon>Pterocarpus clade</taxon>
        <taxon>Stylosanthes</taxon>
    </lineage>
</organism>
<feature type="region of interest" description="Disordered" evidence="1">
    <location>
        <begin position="52"/>
        <end position="102"/>
    </location>
</feature>
<dbReference type="EMBL" id="JASCZI010090841">
    <property type="protein sequence ID" value="MED6147074.1"/>
    <property type="molecule type" value="Genomic_DNA"/>
</dbReference>
<evidence type="ECO:0000313" key="2">
    <source>
        <dbReference type="EMBL" id="MED6147074.1"/>
    </source>
</evidence>
<evidence type="ECO:0000313" key="3">
    <source>
        <dbReference type="Proteomes" id="UP001341840"/>
    </source>
</evidence>
<protein>
    <submittedName>
        <fullName evidence="2">Uncharacterized protein</fullName>
    </submittedName>
</protein>
<sequence length="102" mass="11254">MSSIGIALLYQRQAAALRVSMPPVIFHPRHHQPHLLLFLSAVNLPHSSYCSSTKSSTSINGTRRSQRLHKLQVQEPSSSPPSQSRCSPPPIRGPARILTPRV</sequence>
<evidence type="ECO:0000256" key="1">
    <source>
        <dbReference type="SAM" id="MobiDB-lite"/>
    </source>
</evidence>
<name>A0ABU6TEV9_9FABA</name>
<keyword evidence="3" id="KW-1185">Reference proteome</keyword>
<dbReference type="Proteomes" id="UP001341840">
    <property type="component" value="Unassembled WGS sequence"/>
</dbReference>